<accession>A0A1D8NQR0</accession>
<feature type="compositionally biased region" description="Acidic residues" evidence="1">
    <location>
        <begin position="319"/>
        <end position="330"/>
    </location>
</feature>
<sequence>MTPRPHLQQEHEFYVSPGTKNREAVIAAIPGVEVLAPSRDTINICAKREMAHHKQMYPTLEFHDRTILNKLRSTPSLARAAILETPSKFASAKYQSSASRFKAMVRQQRRRSKGIRVETVDDTLAVDKDDEEGGDDNPFQPVNKESKVTEPEDEQNDQSDSEESEEEQESEPQGKTVNVKKEVTDVTASQIDESDSSDNSGSDSGEGKGSGQDSDSDGPDGSDNSNTTNESEESEQEGQREEESIPDSVSESILPSLKKSPRKRVSITQPSIRTYRNKRIRKVEEISDSDDDFGSHTQESQESVKPEPKRHENDKFYEAEEQFEKDEEQFETAPDHLGNKGETEDEPVDGSESESDREATPTKTRSSRSLSKTPAEAPKLSTRASQPPKSPTKQPSEARRRRRVLLDEDDGFDDGFETEFSRERQAEFFVQSDSDHYSDDEYGQDRKGNGHQNEHQNNSRDQVAVKEDEGEYAYDHGDDEENEHSTRGEFDDEFLPIQPRRRGKHSLQGGKKGRPRDKFNPSKDRLLLETSETAKKLAIPRKELFDQLTAMIGHTEFSLQTRLSKLEADENLRDIALNAPVIEGASVSDVFAKIMHKAQRTTGPKPRVRIPYTDLDDLAIKAFVCDLDPSKRGSYSSYEPFAEKYTHHDSSSVKGRWTKTLGPRTNEIELLEAKQKYTPQLEQQYLNWLHNTYPALFQG</sequence>
<proteinExistence type="predicted"/>
<feature type="compositionally biased region" description="Acidic residues" evidence="1">
    <location>
        <begin position="343"/>
        <end position="353"/>
    </location>
</feature>
<dbReference type="EMBL" id="CP017558">
    <property type="protein sequence ID" value="AOW07971.1"/>
    <property type="molecule type" value="Genomic_DNA"/>
</dbReference>
<feature type="region of interest" description="Disordered" evidence="1">
    <location>
        <begin position="105"/>
        <end position="521"/>
    </location>
</feature>
<feature type="compositionally biased region" description="Basic and acidic residues" evidence="1">
    <location>
        <begin position="433"/>
        <end position="467"/>
    </location>
</feature>
<evidence type="ECO:0000313" key="4">
    <source>
        <dbReference type="Proteomes" id="UP000182444"/>
    </source>
</evidence>
<evidence type="ECO:0000256" key="1">
    <source>
        <dbReference type="SAM" id="MobiDB-lite"/>
    </source>
</evidence>
<feature type="compositionally biased region" description="Low complexity" evidence="1">
    <location>
        <begin position="385"/>
        <end position="395"/>
    </location>
</feature>
<dbReference type="VEuPathDB" id="FungiDB:YALI1_F39314g"/>
<feature type="compositionally biased region" description="Acidic residues" evidence="1">
    <location>
        <begin position="407"/>
        <end position="417"/>
    </location>
</feature>
<dbReference type="EMBL" id="KZ859057">
    <property type="protein sequence ID" value="RDW23952.1"/>
    <property type="molecule type" value="Genomic_DNA"/>
</dbReference>
<dbReference type="Proteomes" id="UP000182444">
    <property type="component" value="Chromosome 1F"/>
</dbReference>
<dbReference type="SUPFAM" id="SSF46689">
    <property type="entry name" value="Homeodomain-like"/>
    <property type="match status" value="1"/>
</dbReference>
<dbReference type="Gene3D" id="1.10.10.60">
    <property type="entry name" value="Homeodomain-like"/>
    <property type="match status" value="1"/>
</dbReference>
<feature type="compositionally biased region" description="Acidic residues" evidence="1">
    <location>
        <begin position="151"/>
        <end position="170"/>
    </location>
</feature>
<dbReference type="InterPro" id="IPR009057">
    <property type="entry name" value="Homeodomain-like_sf"/>
</dbReference>
<feature type="compositionally biased region" description="Low complexity" evidence="1">
    <location>
        <begin position="361"/>
        <end position="374"/>
    </location>
</feature>
<reference evidence="3 5" key="2">
    <citation type="submission" date="2018-07" db="EMBL/GenBank/DDBJ databases">
        <title>Draft Genome Assemblies for Five Robust Yarrowia lipolytica Strains Exhibiting High Lipid Production and Pentose Sugar Utilization and Sugar Alcohol Secretion from Undetoxified Lignocellulosic Biomass Hydrolysates.</title>
        <authorList>
            <consortium name="DOE Joint Genome Institute"/>
            <person name="Walker C."/>
            <person name="Ryu S."/>
            <person name="Na H."/>
            <person name="Zane M."/>
            <person name="LaButti K."/>
            <person name="Lipzen A."/>
            <person name="Haridas S."/>
            <person name="Barry K."/>
            <person name="Grigoriev I.V."/>
            <person name="Quarterman J."/>
            <person name="Slininger P."/>
            <person name="Dien B."/>
            <person name="Trinh C.T."/>
        </authorList>
    </citation>
    <scope>NUCLEOTIDE SEQUENCE [LARGE SCALE GENOMIC DNA]</scope>
    <source>
        <strain evidence="3 5">YB392</strain>
    </source>
</reference>
<feature type="compositionally biased region" description="Acidic residues" evidence="1">
    <location>
        <begin position="468"/>
        <end position="482"/>
    </location>
</feature>
<evidence type="ECO:0000313" key="2">
    <source>
        <dbReference type="EMBL" id="AOW07971.1"/>
    </source>
</evidence>
<feature type="compositionally biased region" description="Basic and acidic residues" evidence="1">
    <location>
        <begin position="302"/>
        <end position="318"/>
    </location>
</feature>
<dbReference type="AlphaFoldDB" id="A0A1D8NQR0"/>
<evidence type="ECO:0000313" key="3">
    <source>
        <dbReference type="EMBL" id="RDW23952.1"/>
    </source>
</evidence>
<dbReference type="KEGG" id="yli:2908284"/>
<feature type="compositionally biased region" description="Basic and acidic residues" evidence="1">
    <location>
        <begin position="333"/>
        <end position="342"/>
    </location>
</feature>
<reference evidence="2 4" key="1">
    <citation type="journal article" date="2016" name="PLoS ONE">
        <title>Sequence Assembly of Yarrowia lipolytica Strain W29/CLIB89 Shows Transposable Element Diversity.</title>
        <authorList>
            <person name="Magnan C."/>
            <person name="Yu J."/>
            <person name="Chang I."/>
            <person name="Jahn E."/>
            <person name="Kanomata Y."/>
            <person name="Wu J."/>
            <person name="Zeller M."/>
            <person name="Oakes M."/>
            <person name="Baldi P."/>
            <person name="Sandmeyer S."/>
        </authorList>
    </citation>
    <scope>NUCLEOTIDE SEQUENCE [LARGE SCALE GENOMIC DNA]</scope>
    <source>
        <strain evidence="2">CLIB89</strain>
        <strain evidence="4">CLIB89(W29)</strain>
    </source>
</reference>
<gene>
    <name evidence="3" type="ORF">B0I71DRAFT_135146</name>
    <name evidence="2" type="ORF">YALI1_F39314g</name>
</gene>
<feature type="compositionally biased region" description="Basic residues" evidence="1">
    <location>
        <begin position="499"/>
        <end position="515"/>
    </location>
</feature>
<protein>
    <submittedName>
        <fullName evidence="2">Uncharacterized protein</fullName>
    </submittedName>
</protein>
<name>A0A1D8NQR0_YARLL</name>
<dbReference type="Proteomes" id="UP000256601">
    <property type="component" value="Unassembled WGS sequence"/>
</dbReference>
<organism evidence="2 4">
    <name type="scientific">Yarrowia lipolytica</name>
    <name type="common">Candida lipolytica</name>
    <dbReference type="NCBI Taxonomy" id="4952"/>
    <lineage>
        <taxon>Eukaryota</taxon>
        <taxon>Fungi</taxon>
        <taxon>Dikarya</taxon>
        <taxon>Ascomycota</taxon>
        <taxon>Saccharomycotina</taxon>
        <taxon>Dipodascomycetes</taxon>
        <taxon>Dipodascales</taxon>
        <taxon>Dipodascales incertae sedis</taxon>
        <taxon>Yarrowia</taxon>
    </lineage>
</organism>
<dbReference type="VEuPathDB" id="FungiDB:YALI0_F31713g"/>
<dbReference type="GeneID" id="2908284"/>
<evidence type="ECO:0000313" key="5">
    <source>
        <dbReference type="Proteomes" id="UP000256601"/>
    </source>
</evidence>